<dbReference type="Pfam" id="PF25198">
    <property type="entry name" value="Spore_GerAC_N"/>
    <property type="match status" value="1"/>
</dbReference>
<dbReference type="InterPro" id="IPR046953">
    <property type="entry name" value="Spore_GerAC-like_C"/>
</dbReference>
<evidence type="ECO:0000313" key="10">
    <source>
        <dbReference type="EMBL" id="OAB77667.1"/>
    </source>
</evidence>
<keyword evidence="5" id="KW-0472">Membrane</keyword>
<evidence type="ECO:0000256" key="4">
    <source>
        <dbReference type="ARBA" id="ARBA00022729"/>
    </source>
</evidence>
<sequence length="401" mass="44848">MTTKWTMRTIIYLVLLLLLTSCWNSRELNSVSIVSGIGIDKVPDKDEYRITFQVINPTAMATTIGASTGQAPITIFSTNDQTIFGALRKTSKRATRQLFFAHTQLLVIGESMAKSGINDIFDLFERSHELRLNTAVLVSRGSDAESVLKTLLQMENLPGSGMVKKTTNSARVWGESRLASVFELINDISGNGEIVISGAKVIGDPEVGKKKSDLEQTDPETFITMSGLALFKNGKLTYWLDDAEARGTLWVQNKIKETSINIDSDDKEKAIAINIFRSNTIIKVEIVDGLPVLHVSIREQGSINEMKAYVDLSKRDEINKLEQEIEKETKNEVMQALQAAQRMKSDIFNFGNELKRTDPKAWETVEKDWANLFAQGELDVRVKANIHTTGMRLNPYLPKTE</sequence>
<evidence type="ECO:0000259" key="9">
    <source>
        <dbReference type="Pfam" id="PF25198"/>
    </source>
</evidence>
<feature type="domain" description="Spore germination GerAC-like C-terminal" evidence="8">
    <location>
        <begin position="226"/>
        <end position="390"/>
    </location>
</feature>
<dbReference type="GO" id="GO:0009847">
    <property type="term" value="P:spore germination"/>
    <property type="evidence" value="ECO:0007669"/>
    <property type="project" value="InterPro"/>
</dbReference>
<comment type="caution">
    <text evidence="10">The sequence shown here is derived from an EMBL/GenBank/DDBJ whole genome shotgun (WGS) entry which is preliminary data.</text>
</comment>
<protein>
    <submittedName>
        <fullName evidence="10">Uncharacterized protein</fullName>
    </submittedName>
</protein>
<dbReference type="PANTHER" id="PTHR35789">
    <property type="entry name" value="SPORE GERMINATION PROTEIN B3"/>
    <property type="match status" value="1"/>
</dbReference>
<dbReference type="NCBIfam" id="TIGR02887">
    <property type="entry name" value="spore_ger_x_C"/>
    <property type="match status" value="1"/>
</dbReference>
<evidence type="ECO:0000256" key="5">
    <source>
        <dbReference type="ARBA" id="ARBA00023136"/>
    </source>
</evidence>
<keyword evidence="4" id="KW-0732">Signal</keyword>
<gene>
    <name evidence="10" type="ORF">PNBC_01245</name>
</gene>
<dbReference type="AlphaFoldDB" id="A0A167GKV5"/>
<organism evidence="10 11">
    <name type="scientific">Paenibacillus crassostreae</name>
    <dbReference type="NCBI Taxonomy" id="1763538"/>
    <lineage>
        <taxon>Bacteria</taxon>
        <taxon>Bacillati</taxon>
        <taxon>Bacillota</taxon>
        <taxon>Bacilli</taxon>
        <taxon>Bacillales</taxon>
        <taxon>Paenibacillaceae</taxon>
        <taxon>Paenibacillus</taxon>
    </lineage>
</organism>
<comment type="similarity">
    <text evidence="2">Belongs to the GerABKC lipoprotein family.</text>
</comment>
<dbReference type="InterPro" id="IPR008844">
    <property type="entry name" value="Spore_GerAC-like"/>
</dbReference>
<dbReference type="OrthoDB" id="9816067at2"/>
<dbReference type="PANTHER" id="PTHR35789:SF1">
    <property type="entry name" value="SPORE GERMINATION PROTEIN B3"/>
    <property type="match status" value="1"/>
</dbReference>
<evidence type="ECO:0000256" key="7">
    <source>
        <dbReference type="ARBA" id="ARBA00023288"/>
    </source>
</evidence>
<proteinExistence type="inferred from homology"/>
<name>A0A167GKV5_9BACL</name>
<dbReference type="InterPro" id="IPR038501">
    <property type="entry name" value="Spore_GerAC_C_sf"/>
</dbReference>
<dbReference type="Gene3D" id="3.30.300.210">
    <property type="entry name" value="Nutrient germinant receptor protein C, domain 3"/>
    <property type="match status" value="1"/>
</dbReference>
<accession>A0A167GKV5</accession>
<dbReference type="KEGG" id="pcx:LPB68_08165"/>
<dbReference type="InterPro" id="IPR057336">
    <property type="entry name" value="GerAC_N"/>
</dbReference>
<dbReference type="GO" id="GO:0016020">
    <property type="term" value="C:membrane"/>
    <property type="evidence" value="ECO:0007669"/>
    <property type="project" value="UniProtKB-SubCell"/>
</dbReference>
<keyword evidence="3" id="KW-0309">Germination</keyword>
<dbReference type="PROSITE" id="PS51257">
    <property type="entry name" value="PROKAR_LIPOPROTEIN"/>
    <property type="match status" value="1"/>
</dbReference>
<dbReference type="Gene3D" id="6.20.190.10">
    <property type="entry name" value="Nutrient germinant receptor protein C, domain 1"/>
    <property type="match status" value="1"/>
</dbReference>
<dbReference type="Pfam" id="PF05504">
    <property type="entry name" value="Spore_GerAC"/>
    <property type="match status" value="1"/>
</dbReference>
<dbReference type="Proteomes" id="UP000077134">
    <property type="component" value="Unassembled WGS sequence"/>
</dbReference>
<comment type="subcellular location">
    <subcellularLocation>
        <location evidence="1">Membrane</location>
        <topology evidence="1">Lipid-anchor</topology>
    </subcellularLocation>
</comment>
<evidence type="ECO:0000256" key="1">
    <source>
        <dbReference type="ARBA" id="ARBA00004635"/>
    </source>
</evidence>
<dbReference type="STRING" id="1763538.LPB68_08165"/>
<dbReference type="EMBL" id="LSFN01000002">
    <property type="protein sequence ID" value="OAB77667.1"/>
    <property type="molecule type" value="Genomic_DNA"/>
</dbReference>
<dbReference type="RefSeq" id="WP_068654456.1">
    <property type="nucleotide sequence ID" value="NZ_CP017770.1"/>
</dbReference>
<reference evidence="10 11" key="1">
    <citation type="submission" date="2016-02" db="EMBL/GenBank/DDBJ databases">
        <title>Paenibacillus sp. LPB0068, isolated from Crassostrea gigas.</title>
        <authorList>
            <person name="Shin S.-K."/>
            <person name="Yi H."/>
        </authorList>
    </citation>
    <scope>NUCLEOTIDE SEQUENCE [LARGE SCALE GENOMIC DNA]</scope>
    <source>
        <strain evidence="10 11">LPB0068</strain>
    </source>
</reference>
<evidence type="ECO:0000256" key="3">
    <source>
        <dbReference type="ARBA" id="ARBA00022544"/>
    </source>
</evidence>
<keyword evidence="11" id="KW-1185">Reference proteome</keyword>
<keyword evidence="7" id="KW-0449">Lipoprotein</keyword>
<evidence type="ECO:0000313" key="11">
    <source>
        <dbReference type="Proteomes" id="UP000077134"/>
    </source>
</evidence>
<evidence type="ECO:0000259" key="8">
    <source>
        <dbReference type="Pfam" id="PF05504"/>
    </source>
</evidence>
<evidence type="ECO:0000256" key="2">
    <source>
        <dbReference type="ARBA" id="ARBA00007886"/>
    </source>
</evidence>
<feature type="domain" description="Spore germination protein N-terminal" evidence="9">
    <location>
        <begin position="24"/>
        <end position="197"/>
    </location>
</feature>
<keyword evidence="6" id="KW-0564">Palmitate</keyword>
<evidence type="ECO:0000256" key="6">
    <source>
        <dbReference type="ARBA" id="ARBA00023139"/>
    </source>
</evidence>